<evidence type="ECO:0008006" key="3">
    <source>
        <dbReference type="Google" id="ProtNLM"/>
    </source>
</evidence>
<comment type="caution">
    <text evidence="1">The sequence shown here is derived from an EMBL/GenBank/DDBJ whole genome shotgun (WGS) entry which is preliminary data.</text>
</comment>
<evidence type="ECO:0000313" key="1">
    <source>
        <dbReference type="EMBL" id="GGR47879.1"/>
    </source>
</evidence>
<organism evidence="1 2">
    <name type="scientific">Streptomyces aurantiogriseus</name>
    <dbReference type="NCBI Taxonomy" id="66870"/>
    <lineage>
        <taxon>Bacteria</taxon>
        <taxon>Bacillati</taxon>
        <taxon>Actinomycetota</taxon>
        <taxon>Actinomycetes</taxon>
        <taxon>Kitasatosporales</taxon>
        <taxon>Streptomycetaceae</taxon>
        <taxon>Streptomyces</taxon>
    </lineage>
</organism>
<keyword evidence="2" id="KW-1185">Reference proteome</keyword>
<dbReference type="EMBL" id="BMSX01000023">
    <property type="protein sequence ID" value="GGR47879.1"/>
    <property type="molecule type" value="Genomic_DNA"/>
</dbReference>
<dbReference type="NCBIfam" id="NF033179">
    <property type="entry name" value="TnsA_like_Actin"/>
    <property type="match status" value="1"/>
</dbReference>
<evidence type="ECO:0000313" key="2">
    <source>
        <dbReference type="Proteomes" id="UP000658320"/>
    </source>
</evidence>
<dbReference type="RefSeq" id="WP_189942572.1">
    <property type="nucleotide sequence ID" value="NZ_BMSX01000023.1"/>
</dbReference>
<dbReference type="InterPro" id="IPR048000">
    <property type="entry name" value="TnsA-like"/>
</dbReference>
<name>A0A918FKW8_9ACTN</name>
<reference evidence="1" key="1">
    <citation type="journal article" date="2014" name="Int. J. Syst. Evol. Microbiol.">
        <title>Complete genome sequence of Corynebacterium casei LMG S-19264T (=DSM 44701T), isolated from a smear-ripened cheese.</title>
        <authorList>
            <consortium name="US DOE Joint Genome Institute (JGI-PGF)"/>
            <person name="Walter F."/>
            <person name="Albersmeier A."/>
            <person name="Kalinowski J."/>
            <person name="Ruckert C."/>
        </authorList>
    </citation>
    <scope>NUCLEOTIDE SEQUENCE</scope>
    <source>
        <strain evidence="1">JCM 4346</strain>
    </source>
</reference>
<protein>
    <recommendedName>
        <fullName evidence="3">TnsA-like heteromeric transposase endonuclease subunit</fullName>
    </recommendedName>
</protein>
<gene>
    <name evidence="1" type="ORF">GCM10010251_76170</name>
</gene>
<proteinExistence type="predicted"/>
<dbReference type="AlphaFoldDB" id="A0A918FKW8"/>
<sequence length="252" mass="28430">MAQELRVLHQDRYGVRRTLPVERMAGVPLTERGEVWKPSRHPSQRSIVTWWWAATTRRHVGCRSLERLATAMLLDFHPGVTGFSAWSGQLIWRERGRERQLVPDFFVRTAAGGTLVVVCPPRKGPSERFERQLEVLREACGQAGWQLAVPQLPGAVALINLRWVSRRRHWRYGEAGVEAALGEAFARPRPLMEGVAQCGVPRMLALPRLYHMLWYRRLGVDWGVPLGPGSLVGPLGAGEPDAVRRPFTAEQP</sequence>
<reference evidence="1" key="2">
    <citation type="submission" date="2020-09" db="EMBL/GenBank/DDBJ databases">
        <authorList>
            <person name="Sun Q."/>
            <person name="Ohkuma M."/>
        </authorList>
    </citation>
    <scope>NUCLEOTIDE SEQUENCE</scope>
    <source>
        <strain evidence="1">JCM 4346</strain>
    </source>
</reference>
<accession>A0A918FKW8</accession>
<dbReference type="Proteomes" id="UP000658320">
    <property type="component" value="Unassembled WGS sequence"/>
</dbReference>